<organism evidence="2 3">
    <name type="scientific">Armillaria gallica</name>
    <name type="common">Bulbous honey fungus</name>
    <name type="synonym">Armillaria bulbosa</name>
    <dbReference type="NCBI Taxonomy" id="47427"/>
    <lineage>
        <taxon>Eukaryota</taxon>
        <taxon>Fungi</taxon>
        <taxon>Dikarya</taxon>
        <taxon>Basidiomycota</taxon>
        <taxon>Agaricomycotina</taxon>
        <taxon>Agaricomycetes</taxon>
        <taxon>Agaricomycetidae</taxon>
        <taxon>Agaricales</taxon>
        <taxon>Marasmiineae</taxon>
        <taxon>Physalacriaceae</taxon>
        <taxon>Armillaria</taxon>
    </lineage>
</organism>
<dbReference type="OrthoDB" id="2848852at2759"/>
<dbReference type="Proteomes" id="UP000217790">
    <property type="component" value="Unassembled WGS sequence"/>
</dbReference>
<evidence type="ECO:0000256" key="1">
    <source>
        <dbReference type="SAM" id="Phobius"/>
    </source>
</evidence>
<feature type="transmembrane region" description="Helical" evidence="1">
    <location>
        <begin position="31"/>
        <end position="53"/>
    </location>
</feature>
<reference evidence="3" key="1">
    <citation type="journal article" date="2017" name="Nat. Ecol. Evol.">
        <title>Genome expansion and lineage-specific genetic innovations in the forest pathogenic fungi Armillaria.</title>
        <authorList>
            <person name="Sipos G."/>
            <person name="Prasanna A.N."/>
            <person name="Walter M.C."/>
            <person name="O'Connor E."/>
            <person name="Balint B."/>
            <person name="Krizsan K."/>
            <person name="Kiss B."/>
            <person name="Hess J."/>
            <person name="Varga T."/>
            <person name="Slot J."/>
            <person name="Riley R."/>
            <person name="Boka B."/>
            <person name="Rigling D."/>
            <person name="Barry K."/>
            <person name="Lee J."/>
            <person name="Mihaltcheva S."/>
            <person name="LaButti K."/>
            <person name="Lipzen A."/>
            <person name="Waldron R."/>
            <person name="Moloney N.M."/>
            <person name="Sperisen C."/>
            <person name="Kredics L."/>
            <person name="Vagvoelgyi C."/>
            <person name="Patrignani A."/>
            <person name="Fitzpatrick D."/>
            <person name="Nagy I."/>
            <person name="Doyle S."/>
            <person name="Anderson J.B."/>
            <person name="Grigoriev I.V."/>
            <person name="Gueldener U."/>
            <person name="Muensterkoetter M."/>
            <person name="Nagy L.G."/>
        </authorList>
    </citation>
    <scope>NUCLEOTIDE SEQUENCE [LARGE SCALE GENOMIC DNA]</scope>
    <source>
        <strain evidence="3">Ar21-2</strain>
    </source>
</reference>
<name>A0A2H3D553_ARMGA</name>
<keyword evidence="1" id="KW-0472">Membrane</keyword>
<gene>
    <name evidence="2" type="ORF">ARMGADRAFT_1082672</name>
</gene>
<proteinExistence type="predicted"/>
<dbReference type="InParanoid" id="A0A2H3D553"/>
<evidence type="ECO:0000313" key="2">
    <source>
        <dbReference type="EMBL" id="PBK90391.1"/>
    </source>
</evidence>
<dbReference type="EMBL" id="KZ293665">
    <property type="protein sequence ID" value="PBK90391.1"/>
    <property type="molecule type" value="Genomic_DNA"/>
</dbReference>
<sequence>METLWYNLDERNDMQVACRHVGSKRKLPSQLSVITLASVTLLIIAITLFFFTFRRRKSSGSDSDNYSLSRLAIVVGRSHIALRIIPFGAPGGEILQIVHVPGSNMRTSIRRLDGVWTLSDPQAAAGDPGGDRGTKSIEQCWELMLMLRMARHCFRRPSMGSLIAYLRIRFRLYIANSVATTGLVGLCYEGLRGGVIGACTLCIYYAGPGVGVRVV</sequence>
<keyword evidence="3" id="KW-1185">Reference proteome</keyword>
<dbReference type="AlphaFoldDB" id="A0A2H3D553"/>
<accession>A0A2H3D553</accession>
<keyword evidence="1" id="KW-1133">Transmembrane helix</keyword>
<keyword evidence="1" id="KW-0812">Transmembrane</keyword>
<protein>
    <submittedName>
        <fullName evidence="2">Uncharacterized protein</fullName>
    </submittedName>
</protein>
<evidence type="ECO:0000313" key="3">
    <source>
        <dbReference type="Proteomes" id="UP000217790"/>
    </source>
</evidence>